<reference evidence="4" key="1">
    <citation type="submission" date="2025-08" db="UniProtKB">
        <authorList>
            <consortium name="RefSeq"/>
        </authorList>
    </citation>
    <scope>IDENTIFICATION</scope>
    <source>
        <tissue evidence="4">Etiolated seedlings</tissue>
    </source>
</reference>
<evidence type="ECO:0000259" key="2">
    <source>
        <dbReference type="SMART" id="SM00343"/>
    </source>
</evidence>
<evidence type="ECO:0000313" key="3">
    <source>
        <dbReference type="Proteomes" id="UP000087171"/>
    </source>
</evidence>
<dbReference type="SMART" id="SM00343">
    <property type="entry name" value="ZnF_C2HC"/>
    <property type="match status" value="2"/>
</dbReference>
<proteinExistence type="predicted"/>
<evidence type="ECO:0000313" key="4">
    <source>
        <dbReference type="RefSeq" id="XP_004514704.1"/>
    </source>
</evidence>
<dbReference type="InterPro" id="IPR001878">
    <property type="entry name" value="Znf_CCHC"/>
</dbReference>
<keyword evidence="3" id="KW-1185">Reference proteome</keyword>
<dbReference type="Proteomes" id="UP000087171">
    <property type="component" value="Unplaced"/>
</dbReference>
<dbReference type="GO" id="GO:0008270">
    <property type="term" value="F:zinc ion binding"/>
    <property type="evidence" value="ECO:0007669"/>
    <property type="project" value="InterPro"/>
</dbReference>
<dbReference type="RefSeq" id="XP_004514704.1">
    <property type="nucleotide sequence ID" value="XM_004514647.1"/>
</dbReference>
<feature type="compositionally biased region" description="Polar residues" evidence="1">
    <location>
        <begin position="47"/>
        <end position="60"/>
    </location>
</feature>
<accession>A0A1S2Z440</accession>
<name>A0A1S2Z440_CICAR</name>
<dbReference type="SUPFAM" id="SSF57756">
    <property type="entry name" value="Retrovirus zinc finger-like domains"/>
    <property type="match status" value="1"/>
</dbReference>
<feature type="domain" description="CCHC-type" evidence="2">
    <location>
        <begin position="68"/>
        <end position="84"/>
    </location>
</feature>
<dbReference type="Gene3D" id="4.10.60.10">
    <property type="entry name" value="Zinc finger, CCHC-type"/>
    <property type="match status" value="1"/>
</dbReference>
<dbReference type="PaxDb" id="3827-XP_004514704.1"/>
<protein>
    <submittedName>
        <fullName evidence="4">Uncharacterized protein LOC101511419</fullName>
    </submittedName>
</protein>
<feature type="region of interest" description="Disordered" evidence="1">
    <location>
        <begin position="27"/>
        <end position="60"/>
    </location>
</feature>
<dbReference type="InterPro" id="IPR036875">
    <property type="entry name" value="Znf_CCHC_sf"/>
</dbReference>
<sequence>MCERFESGLKYEVKECVGPLEIQNRGRQFQQQKPYARAQGIARDRPSPQNMGYQRPQNPAQNPMHIVRCYHYGQERHRITECPRRTMICYVCQKLGHLAIYCREKDTVDYKDVVNNNNVAHPTS</sequence>
<organism evidence="3 4">
    <name type="scientific">Cicer arietinum</name>
    <name type="common">Chickpea</name>
    <name type="synonym">Garbanzo</name>
    <dbReference type="NCBI Taxonomy" id="3827"/>
    <lineage>
        <taxon>Eukaryota</taxon>
        <taxon>Viridiplantae</taxon>
        <taxon>Streptophyta</taxon>
        <taxon>Embryophyta</taxon>
        <taxon>Tracheophyta</taxon>
        <taxon>Spermatophyta</taxon>
        <taxon>Magnoliopsida</taxon>
        <taxon>eudicotyledons</taxon>
        <taxon>Gunneridae</taxon>
        <taxon>Pentapetalae</taxon>
        <taxon>rosids</taxon>
        <taxon>fabids</taxon>
        <taxon>Fabales</taxon>
        <taxon>Fabaceae</taxon>
        <taxon>Papilionoideae</taxon>
        <taxon>50 kb inversion clade</taxon>
        <taxon>NPAAA clade</taxon>
        <taxon>Hologalegina</taxon>
        <taxon>IRL clade</taxon>
        <taxon>Cicereae</taxon>
        <taxon>Cicer</taxon>
    </lineage>
</organism>
<dbReference type="OrthoDB" id="427960at2759"/>
<gene>
    <name evidence="4" type="primary">LOC101511419</name>
</gene>
<dbReference type="AlphaFoldDB" id="A0A1S2Z440"/>
<feature type="domain" description="CCHC-type" evidence="2">
    <location>
        <begin position="88"/>
        <end position="104"/>
    </location>
</feature>
<dbReference type="GO" id="GO:0003676">
    <property type="term" value="F:nucleic acid binding"/>
    <property type="evidence" value="ECO:0007669"/>
    <property type="project" value="InterPro"/>
</dbReference>
<evidence type="ECO:0000256" key="1">
    <source>
        <dbReference type="SAM" id="MobiDB-lite"/>
    </source>
</evidence>